<dbReference type="PANTHER" id="PTHR44858:SF1">
    <property type="entry name" value="UDP-N-ACETYLGLUCOSAMINE--PEPTIDE N-ACETYLGLUCOSAMINYLTRANSFERASE SPINDLY-RELATED"/>
    <property type="match status" value="1"/>
</dbReference>
<feature type="repeat" description="TPR" evidence="3">
    <location>
        <begin position="226"/>
        <end position="259"/>
    </location>
</feature>
<accession>A0ABT0C6L1</accession>
<dbReference type="SUPFAM" id="SSF48452">
    <property type="entry name" value="TPR-like"/>
    <property type="match status" value="1"/>
</dbReference>
<proteinExistence type="predicted"/>
<evidence type="ECO:0000256" key="3">
    <source>
        <dbReference type="PROSITE-ProRule" id="PRU00339"/>
    </source>
</evidence>
<dbReference type="PANTHER" id="PTHR44858">
    <property type="entry name" value="TETRATRICOPEPTIDE REPEAT PROTEIN 6"/>
    <property type="match status" value="1"/>
</dbReference>
<dbReference type="InterPro" id="IPR050498">
    <property type="entry name" value="Ycf3"/>
</dbReference>
<reference evidence="4" key="1">
    <citation type="submission" date="2021-02" db="EMBL/GenBank/DDBJ databases">
        <title>The CRISPR/cas machinery reduction and long-range gene transfer in the hot spring cyanobacterium Synechococcus.</title>
        <authorList>
            <person name="Dvorak P."/>
            <person name="Jahodarova E."/>
            <person name="Hasler P."/>
            <person name="Poulickova A."/>
        </authorList>
    </citation>
    <scope>NUCLEOTIDE SEQUENCE</scope>
    <source>
        <strain evidence="4">Rupite</strain>
    </source>
</reference>
<dbReference type="InterPro" id="IPR019734">
    <property type="entry name" value="TPR_rpt"/>
</dbReference>
<evidence type="ECO:0000313" key="4">
    <source>
        <dbReference type="EMBL" id="MCJ2541431.1"/>
    </source>
</evidence>
<keyword evidence="1" id="KW-0677">Repeat</keyword>
<dbReference type="SMART" id="SM00028">
    <property type="entry name" value="TPR"/>
    <property type="match status" value="5"/>
</dbReference>
<feature type="repeat" description="TPR" evidence="3">
    <location>
        <begin position="158"/>
        <end position="191"/>
    </location>
</feature>
<sequence length="309" mass="34285">MSLPSFLLTVQPIRGLRILPVSLAVVLGMGGWGSLASAQVLMHVPVPNGGLMQAQGLQLATDSLRLAQFGQAEEALRRLQLAVEMVPNSSELHYVLGNVHLELGDYAQANQSLQKARALAPEDAAVLYSLGSSYLRQGSYFAATEALERAVALQPDNPNARFQLGNAYWLLNDGDRARQEYEEALKLDPSYWPAMNNIGLVDYEQGDIDAAIDRWERTLEMIDSMAEPYLALATALYIRGETERAEELGAKAMRLDPEYARLQVLRENLWGEKLMRDVQILLRTRPVAEALQQAAIDQFNQQMGLSESE</sequence>
<organism evidence="4 5">
    <name type="scientific">Thermostichus vulcanus str. 'Rupite'</name>
    <dbReference type="NCBI Taxonomy" id="2813851"/>
    <lineage>
        <taxon>Bacteria</taxon>
        <taxon>Bacillati</taxon>
        <taxon>Cyanobacteriota</taxon>
        <taxon>Cyanophyceae</taxon>
        <taxon>Thermostichales</taxon>
        <taxon>Thermostichaceae</taxon>
        <taxon>Thermostichus</taxon>
    </lineage>
</organism>
<dbReference type="Pfam" id="PF13432">
    <property type="entry name" value="TPR_16"/>
    <property type="match status" value="2"/>
</dbReference>
<feature type="repeat" description="TPR" evidence="3">
    <location>
        <begin position="90"/>
        <end position="123"/>
    </location>
</feature>
<dbReference type="PROSITE" id="PS50293">
    <property type="entry name" value="TPR_REGION"/>
    <property type="match status" value="2"/>
</dbReference>
<feature type="repeat" description="TPR" evidence="3">
    <location>
        <begin position="124"/>
        <end position="157"/>
    </location>
</feature>
<comment type="caution">
    <text evidence="4">The sequence shown here is derived from an EMBL/GenBank/DDBJ whole genome shotgun (WGS) entry which is preliminary data.</text>
</comment>
<keyword evidence="2 3" id="KW-0802">TPR repeat</keyword>
<dbReference type="InterPro" id="IPR011990">
    <property type="entry name" value="TPR-like_helical_dom_sf"/>
</dbReference>
<dbReference type="Pfam" id="PF14559">
    <property type="entry name" value="TPR_19"/>
    <property type="match status" value="1"/>
</dbReference>
<dbReference type="PROSITE" id="PS50005">
    <property type="entry name" value="TPR"/>
    <property type="match status" value="4"/>
</dbReference>
<name>A0ABT0C6L1_THEVL</name>
<dbReference type="Proteomes" id="UP000830835">
    <property type="component" value="Unassembled WGS sequence"/>
</dbReference>
<evidence type="ECO:0000256" key="2">
    <source>
        <dbReference type="ARBA" id="ARBA00022803"/>
    </source>
</evidence>
<protein>
    <submittedName>
        <fullName evidence="4">Tetratricopeptide repeat protein</fullName>
    </submittedName>
</protein>
<dbReference type="Gene3D" id="1.25.40.10">
    <property type="entry name" value="Tetratricopeptide repeat domain"/>
    <property type="match status" value="1"/>
</dbReference>
<evidence type="ECO:0000256" key="1">
    <source>
        <dbReference type="ARBA" id="ARBA00022737"/>
    </source>
</evidence>
<keyword evidence="5" id="KW-1185">Reference proteome</keyword>
<dbReference type="EMBL" id="JAFIRA010000001">
    <property type="protein sequence ID" value="MCJ2541431.1"/>
    <property type="molecule type" value="Genomic_DNA"/>
</dbReference>
<evidence type="ECO:0000313" key="5">
    <source>
        <dbReference type="Proteomes" id="UP000830835"/>
    </source>
</evidence>
<gene>
    <name evidence="4" type="ORF">JX360_00680</name>
</gene>